<dbReference type="PROSITE" id="PS51136">
    <property type="entry name" value="WAC"/>
    <property type="match status" value="1"/>
</dbReference>
<feature type="compositionally biased region" description="Basic and acidic residues" evidence="4">
    <location>
        <begin position="475"/>
        <end position="487"/>
    </location>
</feature>
<dbReference type="InterPro" id="IPR013136">
    <property type="entry name" value="WSTF_Acf1_Cbp146"/>
</dbReference>
<dbReference type="OrthoDB" id="332390at2759"/>
<evidence type="ECO:0000259" key="6">
    <source>
        <dbReference type="PROSITE" id="PS51136"/>
    </source>
</evidence>
<evidence type="ECO:0000313" key="8">
    <source>
        <dbReference type="RefSeq" id="XP_031380213.1"/>
    </source>
</evidence>
<dbReference type="Proteomes" id="UP000515151">
    <property type="component" value="Chromosome 2"/>
</dbReference>
<evidence type="ECO:0000259" key="5">
    <source>
        <dbReference type="PROSITE" id="PS50827"/>
    </source>
</evidence>
<feature type="compositionally biased region" description="Basic and acidic residues" evidence="4">
    <location>
        <begin position="574"/>
        <end position="594"/>
    </location>
</feature>
<sequence length="721" mass="83857">MPLYKRKPFSVVETPKQLEPTELVYQVRFTKEIFRDYQDYLNRINLYRQRLWTCKATGKSNLTYEEALVSEKRAAEKVQQFPQELVAPALRIIQFNMLPLKDLADTIAMKLQDCLYEGVELYGKKEDGVFPCRIVKVRNQGASSIQYEICWLGRDKTPTGNALVNEEELIKKKLPFSRSMLKSFIRETTYRSAPWVLHDRLAEKHGISNNLPEELRSKFYFHNGVLVNFRKRVKNAEEQNGNTVGQELCRVYKRKKKVAGEKLEDLGNEGKNDKDGDQTTVEVIKYPIEDLLVKPGADDPAFTTRPSPSRDFKVPLDCVGDLLMVWDFCSSFSRLLHLSPFSLEDFENAICHKDSNLVLIVETHSTLLRLLIKDDGEYSAYIQGKRRKSKITLITWTEYLCDFLDMTNAADLHSHIATIKRGHYGLIEPHAKLEILRLLVNHALETDLVRELLDEYIDQWHELGATRRGEALQEAKKRREEKEHLKAQSDSNAAIDENSLNDVDKGGLDNNNGKQSGEIALKKHNHVSKKSVSDRANGAFKNNARLQNGDAAVRDGSMQHSHRKGSRQMVLKQGTDERKVPTSSKEQRKQHYEREMEKRFIRTNPLGRDRHHNRYWWFRRDGRILVESSDHKLWGYYNTKEELDLLIRSLNCKGEREKALHRQLEKYYTRICTELQKRSKELADKIAMEEAVVRRSTRVRAPPRDNPANAFLRYVNKWKEE</sequence>
<proteinExistence type="predicted"/>
<gene>
    <name evidence="8 9 10" type="primary">LOC116195282</name>
</gene>
<keyword evidence="2 3" id="KW-0539">Nucleus</keyword>
<feature type="region of interest" description="Disordered" evidence="4">
    <location>
        <begin position="475"/>
        <end position="594"/>
    </location>
</feature>
<dbReference type="GO" id="GO:0005634">
    <property type="term" value="C:nucleus"/>
    <property type="evidence" value="ECO:0007669"/>
    <property type="project" value="UniProtKB-SubCell"/>
</dbReference>
<dbReference type="SMART" id="SM00571">
    <property type="entry name" value="DDT"/>
    <property type="match status" value="1"/>
</dbReference>
<dbReference type="RefSeq" id="XP_031380213.1">
    <property type="nucleotide sequence ID" value="XM_031524353.1"/>
</dbReference>
<dbReference type="Pfam" id="PF15613">
    <property type="entry name" value="WSD"/>
    <property type="match status" value="1"/>
</dbReference>
<dbReference type="Pfam" id="PF10537">
    <property type="entry name" value="WAC_Acf1_DNA_bd"/>
    <property type="match status" value="1"/>
</dbReference>
<feature type="domain" description="WAC" evidence="6">
    <location>
        <begin position="22"/>
        <end position="127"/>
    </location>
</feature>
<dbReference type="PANTHER" id="PTHR15546">
    <property type="entry name" value="BROMODOMAIN ADJACENT TO ZINC FINGER DOMAIN, 2A"/>
    <property type="match status" value="1"/>
</dbReference>
<evidence type="ECO:0000256" key="2">
    <source>
        <dbReference type="ARBA" id="ARBA00023242"/>
    </source>
</evidence>
<dbReference type="InterPro" id="IPR028941">
    <property type="entry name" value="WHIM2_dom"/>
</dbReference>
<evidence type="ECO:0000313" key="10">
    <source>
        <dbReference type="RefSeq" id="XP_031380216.1"/>
    </source>
</evidence>
<evidence type="ECO:0000256" key="3">
    <source>
        <dbReference type="PROSITE-ProRule" id="PRU00475"/>
    </source>
</evidence>
<dbReference type="InterPro" id="IPR053271">
    <property type="entry name" value="DDT_domain"/>
</dbReference>
<reference evidence="7" key="1">
    <citation type="journal article" date="2020" name="Plant Biotechnol. J.">
        <title>The pomegranate (Punica granatum L.) draft genome dissects genetic divergence between soft- and hard-seeded cultivars.</title>
        <authorList>
            <person name="Luo X."/>
            <person name="Li H."/>
            <person name="Wu Z."/>
            <person name="Yao W."/>
            <person name="Zhao P."/>
            <person name="Cao D."/>
            <person name="Yu H."/>
            <person name="Li K."/>
            <person name="Poudel K."/>
            <person name="Zhao D."/>
            <person name="Zhang F."/>
            <person name="Xia X."/>
            <person name="Chen L."/>
            <person name="Wang Q."/>
            <person name="Jing D."/>
            <person name="Cao S."/>
        </authorList>
    </citation>
    <scope>NUCLEOTIDE SEQUENCE [LARGE SCALE GENOMIC DNA]</scope>
</reference>
<reference evidence="8 9" key="2">
    <citation type="submission" date="2025-04" db="UniProtKB">
        <authorList>
            <consortium name="RefSeq"/>
        </authorList>
    </citation>
    <scope>IDENTIFICATION</scope>
    <source>
        <tissue evidence="8 9">Leaf</tissue>
    </source>
</reference>
<dbReference type="RefSeq" id="XP_031380215.1">
    <property type="nucleotide sequence ID" value="XM_031524355.1"/>
</dbReference>
<dbReference type="PROSITE" id="PS50827">
    <property type="entry name" value="DDT"/>
    <property type="match status" value="1"/>
</dbReference>
<dbReference type="GO" id="GO:0000785">
    <property type="term" value="C:chromatin"/>
    <property type="evidence" value="ECO:0007669"/>
    <property type="project" value="UniProtKB-ARBA"/>
</dbReference>
<feature type="domain" description="DDT" evidence="5">
    <location>
        <begin position="316"/>
        <end position="377"/>
    </location>
</feature>
<evidence type="ECO:0000313" key="7">
    <source>
        <dbReference type="Proteomes" id="UP000515151"/>
    </source>
</evidence>
<dbReference type="PANTHER" id="PTHR15546:SF2">
    <property type="entry name" value="DDT DOMAIN-CONTAINING PROTEIN DDB_G0282237"/>
    <property type="match status" value="1"/>
</dbReference>
<evidence type="ECO:0000256" key="1">
    <source>
        <dbReference type="ARBA" id="ARBA00004123"/>
    </source>
</evidence>
<accession>A0A6P8CFF7</accession>
<dbReference type="RefSeq" id="XP_031380216.1">
    <property type="nucleotide sequence ID" value="XM_031524356.1"/>
</dbReference>
<comment type="subcellular location">
    <subcellularLocation>
        <location evidence="1 3">Nucleus</location>
    </subcellularLocation>
</comment>
<dbReference type="AlphaFoldDB" id="A0A6P8CFF7"/>
<keyword evidence="7" id="KW-1185">Reference proteome</keyword>
<dbReference type="InterPro" id="IPR018501">
    <property type="entry name" value="DDT_dom"/>
</dbReference>
<evidence type="ECO:0000313" key="9">
    <source>
        <dbReference type="RefSeq" id="XP_031380215.1"/>
    </source>
</evidence>
<evidence type="ECO:0000256" key="4">
    <source>
        <dbReference type="SAM" id="MobiDB-lite"/>
    </source>
</evidence>
<organism evidence="7 10">
    <name type="scientific">Punica granatum</name>
    <name type="common">Pomegranate</name>
    <dbReference type="NCBI Taxonomy" id="22663"/>
    <lineage>
        <taxon>Eukaryota</taxon>
        <taxon>Viridiplantae</taxon>
        <taxon>Streptophyta</taxon>
        <taxon>Embryophyta</taxon>
        <taxon>Tracheophyta</taxon>
        <taxon>Spermatophyta</taxon>
        <taxon>Magnoliopsida</taxon>
        <taxon>eudicotyledons</taxon>
        <taxon>Gunneridae</taxon>
        <taxon>Pentapetalae</taxon>
        <taxon>rosids</taxon>
        <taxon>malvids</taxon>
        <taxon>Myrtales</taxon>
        <taxon>Lythraceae</taxon>
        <taxon>Punica</taxon>
    </lineage>
</organism>
<dbReference type="Pfam" id="PF02791">
    <property type="entry name" value="DDT"/>
    <property type="match status" value="1"/>
</dbReference>
<protein>
    <submittedName>
        <fullName evidence="8 9">DDT domain-containing protein DDB_G0282237 isoform X1</fullName>
    </submittedName>
</protein>
<dbReference type="GeneID" id="116195282"/>
<name>A0A6P8CFF7_PUNGR</name>